<protein>
    <submittedName>
        <fullName evidence="2">Uncharacterized protein</fullName>
    </submittedName>
</protein>
<organism evidence="2">
    <name type="scientific">Streptomyces sp. NBC_00180</name>
    <dbReference type="NCBI Taxonomy" id="2903632"/>
    <lineage>
        <taxon>Bacteria</taxon>
        <taxon>Bacillati</taxon>
        <taxon>Actinomycetota</taxon>
        <taxon>Actinomycetes</taxon>
        <taxon>Kitasatosporales</taxon>
        <taxon>Streptomycetaceae</taxon>
        <taxon>Streptomyces</taxon>
    </lineage>
</organism>
<gene>
    <name evidence="2" type="ORF">OG477_41350</name>
</gene>
<accession>A0AAU1IBY1</accession>
<proteinExistence type="predicted"/>
<reference evidence="2" key="1">
    <citation type="submission" date="2022-10" db="EMBL/GenBank/DDBJ databases">
        <title>The complete genomes of actinobacterial strains from the NBC collection.</title>
        <authorList>
            <person name="Joergensen T.S."/>
            <person name="Alvarez Arevalo M."/>
            <person name="Sterndorff E.B."/>
            <person name="Faurdal D."/>
            <person name="Vuksanovic O."/>
            <person name="Mourched A.-S."/>
            <person name="Charusanti P."/>
            <person name="Shaw S."/>
            <person name="Blin K."/>
            <person name="Weber T."/>
        </authorList>
    </citation>
    <scope>NUCLEOTIDE SEQUENCE</scope>
    <source>
        <strain evidence="2">NBC 00180</strain>
    </source>
</reference>
<evidence type="ECO:0000313" key="2">
    <source>
        <dbReference type="EMBL" id="WTP91361.1"/>
    </source>
</evidence>
<name>A0AAU1IBY1_9ACTN</name>
<dbReference type="EMBL" id="CP108140">
    <property type="protein sequence ID" value="WTP91361.1"/>
    <property type="molecule type" value="Genomic_DNA"/>
</dbReference>
<feature type="region of interest" description="Disordered" evidence="1">
    <location>
        <begin position="1"/>
        <end position="32"/>
    </location>
</feature>
<sequence>MAQLKATAGRNTHGTRGAEAPKESLEEDDSMPFINVRVVRENENPNEEGVVSWPGQMPDDNDPPTDTLVYLTDEGNGLYPDVFDDPNQLFDVWFEGFNGVAQRLGLSCRGRQVSGYVLFQ</sequence>
<evidence type="ECO:0000256" key="1">
    <source>
        <dbReference type="SAM" id="MobiDB-lite"/>
    </source>
</evidence>
<dbReference type="AlphaFoldDB" id="A0AAU1IBY1"/>
<feature type="region of interest" description="Disordered" evidence="1">
    <location>
        <begin position="44"/>
        <end position="65"/>
    </location>
</feature>